<protein>
    <recommendedName>
        <fullName evidence="3">Glucokinase</fullName>
        <ecNumber evidence="3">2.7.1.2</ecNumber>
    </recommendedName>
    <alternativeName>
        <fullName evidence="3">Glucose kinase</fullName>
    </alternativeName>
</protein>
<dbReference type="HAMAP" id="MF_00524">
    <property type="entry name" value="Glucokinase"/>
    <property type="match status" value="1"/>
</dbReference>
<dbReference type="PANTHER" id="PTHR47363">
    <property type="entry name" value="GLUCOKINASE"/>
    <property type="match status" value="1"/>
</dbReference>
<feature type="binding site" evidence="3">
    <location>
        <begin position="7"/>
        <end position="12"/>
    </location>
    <ligand>
        <name>ATP</name>
        <dbReference type="ChEBI" id="CHEBI:30616"/>
    </ligand>
</feature>
<dbReference type="AlphaFoldDB" id="A0A2T1LWP3"/>
<dbReference type="InterPro" id="IPR043129">
    <property type="entry name" value="ATPase_NBD"/>
</dbReference>
<dbReference type="RefSeq" id="WP_106457296.1">
    <property type="nucleotide sequence ID" value="NZ_PXOH01000013.1"/>
</dbReference>
<keyword evidence="3" id="KW-0324">Glycolysis</keyword>
<name>A0A2T1LWP3_9CHRO</name>
<evidence type="ECO:0000256" key="4">
    <source>
        <dbReference type="RuleBase" id="RU004046"/>
    </source>
</evidence>
<dbReference type="GO" id="GO:0005524">
    <property type="term" value="F:ATP binding"/>
    <property type="evidence" value="ECO:0007669"/>
    <property type="project" value="UniProtKB-UniRule"/>
</dbReference>
<evidence type="ECO:0000256" key="1">
    <source>
        <dbReference type="ARBA" id="ARBA00022679"/>
    </source>
</evidence>
<dbReference type="Pfam" id="PF02685">
    <property type="entry name" value="Glucokinase"/>
    <property type="match status" value="1"/>
</dbReference>
<dbReference type="CDD" id="cd24008">
    <property type="entry name" value="ASKHA_NBD_GLK"/>
    <property type="match status" value="1"/>
</dbReference>
<dbReference type="NCBIfam" id="NF001415">
    <property type="entry name" value="PRK00292.1-2"/>
    <property type="match status" value="1"/>
</dbReference>
<accession>A0A2T1LWP3</accession>
<evidence type="ECO:0000256" key="3">
    <source>
        <dbReference type="HAMAP-Rule" id="MF_00524"/>
    </source>
</evidence>
<dbReference type="GO" id="GO:0004340">
    <property type="term" value="F:glucokinase activity"/>
    <property type="evidence" value="ECO:0007669"/>
    <property type="project" value="UniProtKB-UniRule"/>
</dbReference>
<dbReference type="Gene3D" id="3.40.367.20">
    <property type="match status" value="1"/>
</dbReference>
<evidence type="ECO:0000313" key="5">
    <source>
        <dbReference type="EMBL" id="PSF36580.1"/>
    </source>
</evidence>
<sequence length="355" mass="38767">MTILLAGDIGGTKTILRLVDSETIIEPGLPAQITLAEARYTSQDYPDLAPMVKEFFAQAKAQMGSLPVVEKACFGIAGPVINNTSELTNLSWSLSATRLQHTLNIPTIHLINDFAAIGYGILGLSDEDIYTLQEGKRNKKAPIAVLGAGTGLGECFLIPLSNGRYQVYSSEGSHADFPPRSALEFRLLTYIRSLYNIERVSVERVVSGLGITAIYQFLRSQDGMSETPAMRKHYETWERELSKPDIEATIDLAAEVSKAALSQNDELCEQTMRLFIEAYGAEAGNLALKILPYGGVYVAGGIAPKILPLLKEGHFIKTFHSKGRMRPLMEQMPVYVVLNPKVGLIGASLYAALID</sequence>
<proteinExistence type="inferred from homology"/>
<dbReference type="EC" id="2.7.1.2" evidence="3"/>
<evidence type="ECO:0000313" key="6">
    <source>
        <dbReference type="Proteomes" id="UP000239001"/>
    </source>
</evidence>
<organism evidence="5 6">
    <name type="scientific">Aphanothece hegewaldii CCALA 016</name>
    <dbReference type="NCBI Taxonomy" id="2107694"/>
    <lineage>
        <taxon>Bacteria</taxon>
        <taxon>Bacillati</taxon>
        <taxon>Cyanobacteriota</taxon>
        <taxon>Cyanophyceae</taxon>
        <taxon>Oscillatoriophycideae</taxon>
        <taxon>Chroococcales</taxon>
        <taxon>Aphanothecaceae</taxon>
        <taxon>Aphanothece</taxon>
    </lineage>
</organism>
<keyword evidence="2 3" id="KW-0418">Kinase</keyword>
<comment type="caution">
    <text evidence="5">The sequence shown here is derived from an EMBL/GenBank/DDBJ whole genome shotgun (WGS) entry which is preliminary data.</text>
</comment>
<dbReference type="OrthoDB" id="9800595at2"/>
<evidence type="ECO:0000256" key="2">
    <source>
        <dbReference type="ARBA" id="ARBA00022777"/>
    </source>
</evidence>
<keyword evidence="3" id="KW-0547">Nucleotide-binding</keyword>
<dbReference type="Proteomes" id="UP000239001">
    <property type="component" value="Unassembled WGS sequence"/>
</dbReference>
<dbReference type="GO" id="GO:0005737">
    <property type="term" value="C:cytoplasm"/>
    <property type="evidence" value="ECO:0007669"/>
    <property type="project" value="UniProtKB-SubCell"/>
</dbReference>
<reference evidence="5 6" key="1">
    <citation type="submission" date="2018-03" db="EMBL/GenBank/DDBJ databases">
        <title>The ancient ancestry and fast evolution of plastids.</title>
        <authorList>
            <person name="Moore K.R."/>
            <person name="Magnabosco C."/>
            <person name="Momper L."/>
            <person name="Gold D.A."/>
            <person name="Bosak T."/>
            <person name="Fournier G.P."/>
        </authorList>
    </citation>
    <scope>NUCLEOTIDE SEQUENCE [LARGE SCALE GENOMIC DNA]</scope>
    <source>
        <strain evidence="5 6">CCALA 016</strain>
    </source>
</reference>
<dbReference type="SUPFAM" id="SSF53067">
    <property type="entry name" value="Actin-like ATPase domain"/>
    <property type="match status" value="1"/>
</dbReference>
<keyword evidence="3" id="KW-0963">Cytoplasm</keyword>
<comment type="subcellular location">
    <subcellularLocation>
        <location evidence="3">Cytoplasm</location>
    </subcellularLocation>
</comment>
<dbReference type="GO" id="GO:0005536">
    <property type="term" value="F:D-glucose binding"/>
    <property type="evidence" value="ECO:0007669"/>
    <property type="project" value="InterPro"/>
</dbReference>
<dbReference type="EMBL" id="PXOH01000013">
    <property type="protein sequence ID" value="PSF36580.1"/>
    <property type="molecule type" value="Genomic_DNA"/>
</dbReference>
<reference evidence="5 6" key="2">
    <citation type="submission" date="2018-03" db="EMBL/GenBank/DDBJ databases">
        <authorList>
            <person name="Keele B.F."/>
        </authorList>
    </citation>
    <scope>NUCLEOTIDE SEQUENCE [LARGE SCALE GENOMIC DNA]</scope>
    <source>
        <strain evidence="5 6">CCALA 016</strain>
    </source>
</reference>
<dbReference type="Gene3D" id="3.30.420.40">
    <property type="match status" value="1"/>
</dbReference>
<keyword evidence="6" id="KW-1185">Reference proteome</keyword>
<comment type="similarity">
    <text evidence="3 4">Belongs to the bacterial glucokinase family.</text>
</comment>
<dbReference type="GO" id="GO:0006096">
    <property type="term" value="P:glycolytic process"/>
    <property type="evidence" value="ECO:0007669"/>
    <property type="project" value="UniProtKB-UniRule"/>
</dbReference>
<keyword evidence="1 3" id="KW-0808">Transferase</keyword>
<dbReference type="InterPro" id="IPR003836">
    <property type="entry name" value="Glucokinase"/>
</dbReference>
<dbReference type="PANTHER" id="PTHR47363:SF1">
    <property type="entry name" value="GLUCOKINASE"/>
    <property type="match status" value="1"/>
</dbReference>
<dbReference type="NCBIfam" id="TIGR00749">
    <property type="entry name" value="glk"/>
    <property type="match status" value="1"/>
</dbReference>
<comment type="catalytic activity">
    <reaction evidence="3">
        <text>D-glucose + ATP = D-glucose 6-phosphate + ADP + H(+)</text>
        <dbReference type="Rhea" id="RHEA:17825"/>
        <dbReference type="ChEBI" id="CHEBI:4167"/>
        <dbReference type="ChEBI" id="CHEBI:15378"/>
        <dbReference type="ChEBI" id="CHEBI:30616"/>
        <dbReference type="ChEBI" id="CHEBI:61548"/>
        <dbReference type="ChEBI" id="CHEBI:456216"/>
        <dbReference type="EC" id="2.7.1.2"/>
    </reaction>
</comment>
<keyword evidence="3" id="KW-0067">ATP-binding</keyword>
<gene>
    <name evidence="3" type="primary">glk</name>
    <name evidence="5" type="ORF">C7H19_12935</name>
</gene>